<comment type="caution">
    <text evidence="1">The sequence shown here is derived from an EMBL/GenBank/DDBJ whole genome shotgun (WGS) entry which is preliminary data.</text>
</comment>
<sequence>MIVFNKFYSKRNIKHGKCRNCDRYKHIIRLVPNTWSIDKRKYKLNDVLKNMKA</sequence>
<protein>
    <submittedName>
        <fullName evidence="1">Uncharacterized protein</fullName>
    </submittedName>
</protein>
<dbReference type="Proteomes" id="UP000266673">
    <property type="component" value="Unassembled WGS sequence"/>
</dbReference>
<accession>A0A397TXK2</accession>
<reference evidence="1 3" key="1">
    <citation type="submission" date="2018-06" db="EMBL/GenBank/DDBJ databases">
        <title>Comparative genomics reveals the genomic features of Rhizophagus irregularis, R. cerebriforme, R. diaphanum and Gigaspora rosea, and their symbiotic lifestyle signature.</title>
        <authorList>
            <person name="Morin E."/>
            <person name="San Clemente H."/>
            <person name="Chen E.C.H."/>
            <person name="De La Providencia I."/>
            <person name="Hainaut M."/>
            <person name="Kuo A."/>
            <person name="Kohler A."/>
            <person name="Murat C."/>
            <person name="Tang N."/>
            <person name="Roy S."/>
            <person name="Loubradou J."/>
            <person name="Henrissat B."/>
            <person name="Grigoriev I.V."/>
            <person name="Corradi N."/>
            <person name="Roux C."/>
            <person name="Martin F.M."/>
        </authorList>
    </citation>
    <scope>NUCLEOTIDE SEQUENCE [LARGE SCALE GENOMIC DNA]</scope>
    <source>
        <strain evidence="1 3">DAOM 194757</strain>
    </source>
</reference>
<dbReference type="AlphaFoldDB" id="A0A397TXK2"/>
<evidence type="ECO:0000313" key="2">
    <source>
        <dbReference type="EMBL" id="RIB10525.1"/>
    </source>
</evidence>
<dbReference type="EMBL" id="QKWP01002794">
    <property type="protein sequence ID" value="RIB02151.1"/>
    <property type="molecule type" value="Genomic_DNA"/>
</dbReference>
<evidence type="ECO:0000313" key="1">
    <source>
        <dbReference type="EMBL" id="RIB02151.1"/>
    </source>
</evidence>
<dbReference type="EMBL" id="QKWP01001239">
    <property type="protein sequence ID" value="RIB10525.1"/>
    <property type="molecule type" value="Genomic_DNA"/>
</dbReference>
<name>A0A397TXK2_9GLOM</name>
<organism evidence="1 3">
    <name type="scientific">Gigaspora rosea</name>
    <dbReference type="NCBI Taxonomy" id="44941"/>
    <lineage>
        <taxon>Eukaryota</taxon>
        <taxon>Fungi</taxon>
        <taxon>Fungi incertae sedis</taxon>
        <taxon>Mucoromycota</taxon>
        <taxon>Glomeromycotina</taxon>
        <taxon>Glomeromycetes</taxon>
        <taxon>Diversisporales</taxon>
        <taxon>Gigasporaceae</taxon>
        <taxon>Gigaspora</taxon>
    </lineage>
</organism>
<evidence type="ECO:0000313" key="3">
    <source>
        <dbReference type="Proteomes" id="UP000266673"/>
    </source>
</evidence>
<keyword evidence="3" id="KW-1185">Reference proteome</keyword>
<proteinExistence type="predicted"/>
<gene>
    <name evidence="2" type="ORF">C2G38_2105847</name>
    <name evidence="1" type="ORF">C2G38_2125890</name>
</gene>